<comment type="similarity">
    <text evidence="1 7">Belongs to the pyridoxamine 5'-phosphate oxidase family.</text>
</comment>
<feature type="binding site" evidence="7 8">
    <location>
        <position position="129"/>
    </location>
    <ligand>
        <name>substrate</name>
    </ligand>
</feature>
<feature type="binding site" evidence="7 9">
    <location>
        <begin position="138"/>
        <end position="139"/>
    </location>
    <ligand>
        <name>FMN</name>
        <dbReference type="ChEBI" id="CHEBI:58210"/>
    </ligand>
</feature>
<proteinExistence type="inferred from homology"/>
<dbReference type="InterPro" id="IPR019576">
    <property type="entry name" value="Pyridoxamine_oxidase_dimer_C"/>
</dbReference>
<dbReference type="PANTHER" id="PTHR10851:SF0">
    <property type="entry name" value="PYRIDOXINE-5'-PHOSPHATE OXIDASE"/>
    <property type="match status" value="1"/>
</dbReference>
<dbReference type="PROSITE" id="PS01064">
    <property type="entry name" value="PYRIDOX_OXIDASE"/>
    <property type="match status" value="1"/>
</dbReference>
<dbReference type="FunFam" id="2.30.110.10:FF:000020">
    <property type="entry name" value="PNPO isoform 11"/>
    <property type="match status" value="1"/>
</dbReference>
<dbReference type="Pfam" id="PF10590">
    <property type="entry name" value="PNP_phzG_C"/>
    <property type="match status" value="1"/>
</dbReference>
<evidence type="ECO:0000256" key="6">
    <source>
        <dbReference type="ARBA" id="ARBA00023096"/>
    </source>
</evidence>
<organism evidence="12 13">
    <name type="scientific">Aquiflexum gelatinilyticum</name>
    <dbReference type="NCBI Taxonomy" id="2961943"/>
    <lineage>
        <taxon>Bacteria</taxon>
        <taxon>Pseudomonadati</taxon>
        <taxon>Bacteroidota</taxon>
        <taxon>Cytophagia</taxon>
        <taxon>Cytophagales</taxon>
        <taxon>Cyclobacteriaceae</taxon>
        <taxon>Aquiflexum</taxon>
    </lineage>
</organism>
<comment type="subunit">
    <text evidence="2 7">Homodimer.</text>
</comment>
<feature type="binding site" evidence="7 8">
    <location>
        <position position="121"/>
    </location>
    <ligand>
        <name>substrate</name>
    </ligand>
</feature>
<feature type="binding site" evidence="7 8">
    <location>
        <position position="125"/>
    </location>
    <ligand>
        <name>substrate</name>
    </ligand>
</feature>
<keyword evidence="6 7" id="KW-0664">Pyridoxine biosynthesis</keyword>
<evidence type="ECO:0000256" key="1">
    <source>
        <dbReference type="ARBA" id="ARBA00007301"/>
    </source>
</evidence>
<protein>
    <recommendedName>
        <fullName evidence="7">Pyridoxine/pyridoxamine 5'-phosphate oxidase</fullName>
        <ecNumber evidence="7">1.4.3.5</ecNumber>
    </recommendedName>
    <alternativeName>
        <fullName evidence="7">PNP/PMP oxidase</fullName>
        <shortName evidence="7">PNPOx</shortName>
    </alternativeName>
    <alternativeName>
        <fullName evidence="7">Pyridoxal 5'-phosphate synthase</fullName>
    </alternativeName>
</protein>
<dbReference type="InterPro" id="IPR012349">
    <property type="entry name" value="Split_barrel_FMN-bd"/>
</dbReference>
<dbReference type="GO" id="GO:0004733">
    <property type="term" value="F:pyridoxamine phosphate oxidase activity"/>
    <property type="evidence" value="ECO:0007669"/>
    <property type="project" value="UniProtKB-UniRule"/>
</dbReference>
<keyword evidence="3 7" id="KW-0285">Flavoprotein</keyword>
<dbReference type="InterPro" id="IPR019740">
    <property type="entry name" value="Pyridox_Oxase_CS"/>
</dbReference>
<comment type="cofactor">
    <cofactor evidence="7 9">
        <name>FMN</name>
        <dbReference type="ChEBI" id="CHEBI:58210"/>
    </cofactor>
    <text evidence="7 9">Binds 1 FMN per subunit.</text>
</comment>
<feature type="binding site" evidence="7 8">
    <location>
        <position position="65"/>
    </location>
    <ligand>
        <name>substrate</name>
    </ligand>
</feature>
<dbReference type="PIRSF" id="PIRSF000190">
    <property type="entry name" value="Pyd_amn-ph_oxd"/>
    <property type="match status" value="1"/>
</dbReference>
<dbReference type="Pfam" id="PF01243">
    <property type="entry name" value="PNPOx_N"/>
    <property type="match status" value="1"/>
</dbReference>
<comment type="function">
    <text evidence="7">Catalyzes the oxidation of either pyridoxine 5'-phosphate (PNP) or pyridoxamine 5'-phosphate (PMP) into pyridoxal 5'-phosphate (PLP).</text>
</comment>
<reference evidence="12" key="1">
    <citation type="submission" date="2022-08" db="EMBL/GenBank/DDBJ databases">
        <authorList>
            <person name="Zhang D."/>
        </authorList>
    </citation>
    <scope>NUCLEOTIDE SEQUENCE</scope>
    <source>
        <strain evidence="12">XJ19-11</strain>
    </source>
</reference>
<name>A0A9X2P745_9BACT</name>
<dbReference type="EMBL" id="JANSUY010000017">
    <property type="protein sequence ID" value="MCR9016627.1"/>
    <property type="molecule type" value="Genomic_DNA"/>
</dbReference>
<evidence type="ECO:0000256" key="3">
    <source>
        <dbReference type="ARBA" id="ARBA00022630"/>
    </source>
</evidence>
<evidence type="ECO:0000259" key="10">
    <source>
        <dbReference type="Pfam" id="PF01243"/>
    </source>
</evidence>
<evidence type="ECO:0000256" key="7">
    <source>
        <dbReference type="HAMAP-Rule" id="MF_01629"/>
    </source>
</evidence>
<keyword evidence="5 7" id="KW-0560">Oxidoreductase</keyword>
<dbReference type="Proteomes" id="UP001142175">
    <property type="component" value="Unassembled WGS sequence"/>
</dbReference>
<evidence type="ECO:0000256" key="5">
    <source>
        <dbReference type="ARBA" id="ARBA00023002"/>
    </source>
</evidence>
<feature type="binding site" evidence="8">
    <location>
        <begin position="7"/>
        <end position="10"/>
    </location>
    <ligand>
        <name>substrate</name>
    </ligand>
</feature>
<comment type="catalytic activity">
    <reaction evidence="7">
        <text>pyridoxamine 5'-phosphate + O2 + H2O = pyridoxal 5'-phosphate + H2O2 + NH4(+)</text>
        <dbReference type="Rhea" id="RHEA:15817"/>
        <dbReference type="ChEBI" id="CHEBI:15377"/>
        <dbReference type="ChEBI" id="CHEBI:15379"/>
        <dbReference type="ChEBI" id="CHEBI:16240"/>
        <dbReference type="ChEBI" id="CHEBI:28938"/>
        <dbReference type="ChEBI" id="CHEBI:58451"/>
        <dbReference type="ChEBI" id="CHEBI:597326"/>
        <dbReference type="EC" id="1.4.3.5"/>
    </reaction>
</comment>
<evidence type="ECO:0000256" key="8">
    <source>
        <dbReference type="PIRSR" id="PIRSR000190-1"/>
    </source>
</evidence>
<dbReference type="HAMAP" id="MF_01629">
    <property type="entry name" value="PdxH"/>
    <property type="match status" value="1"/>
</dbReference>
<feature type="domain" description="Pyridoxamine 5'-phosphate oxidase N-terminal" evidence="10">
    <location>
        <begin position="33"/>
        <end position="149"/>
    </location>
</feature>
<dbReference type="GO" id="GO:0008615">
    <property type="term" value="P:pyridoxine biosynthetic process"/>
    <property type="evidence" value="ECO:0007669"/>
    <property type="project" value="UniProtKB-UniRule"/>
</dbReference>
<dbReference type="EC" id="1.4.3.5" evidence="7"/>
<dbReference type="InterPro" id="IPR011576">
    <property type="entry name" value="Pyridox_Oxase_N"/>
</dbReference>
<evidence type="ECO:0000256" key="2">
    <source>
        <dbReference type="ARBA" id="ARBA00011738"/>
    </source>
</evidence>
<accession>A0A9X2P745</accession>
<dbReference type="NCBIfam" id="TIGR00558">
    <property type="entry name" value="pdxH"/>
    <property type="match status" value="1"/>
</dbReference>
<dbReference type="AlphaFoldDB" id="A0A9X2P745"/>
<evidence type="ECO:0000313" key="13">
    <source>
        <dbReference type="Proteomes" id="UP001142175"/>
    </source>
</evidence>
<feature type="binding site" evidence="7 9">
    <location>
        <position position="81"/>
    </location>
    <ligand>
        <name>FMN</name>
        <dbReference type="ChEBI" id="CHEBI:58210"/>
    </ligand>
</feature>
<evidence type="ECO:0000313" key="12">
    <source>
        <dbReference type="EMBL" id="MCR9016627.1"/>
    </source>
</evidence>
<comment type="pathway">
    <text evidence="7">Cofactor metabolism; pyridoxal 5'-phosphate salvage; pyridoxal 5'-phosphate from pyridoxine 5'-phosphate: step 1/1.</text>
</comment>
<evidence type="ECO:0000256" key="4">
    <source>
        <dbReference type="ARBA" id="ARBA00022643"/>
    </source>
</evidence>
<feature type="binding site" evidence="7 9">
    <location>
        <position position="103"/>
    </location>
    <ligand>
        <name>FMN</name>
        <dbReference type="ChEBI" id="CHEBI:58210"/>
    </ligand>
</feature>
<evidence type="ECO:0000259" key="11">
    <source>
        <dbReference type="Pfam" id="PF10590"/>
    </source>
</evidence>
<sequence length="211" mass="24559">MKLADIRIDYTLKSLDEKDVKPSPIDQFKIWVEEAHQSKVHEWNAMNLSTVRPDGKPNSRIVLLKEVDTGLVFFTNYNSAKGKELENNPFAAITFFWPVLERQVRFIGEVEKIKIEESDAYFFSRPFASQIGALASPQSQVIPNRAFLEEKEAALLKKTDENTIKRPEHWGGYRLVPEEVEFWQGRSSRLHDRIHYQREGEASWKIERLAP</sequence>
<dbReference type="Gene3D" id="2.30.110.10">
    <property type="entry name" value="Electron Transport, Fmn-binding Protein, Chain A"/>
    <property type="match status" value="1"/>
</dbReference>
<keyword evidence="13" id="KW-1185">Reference proteome</keyword>
<feature type="binding site" evidence="7 9">
    <location>
        <position position="193"/>
    </location>
    <ligand>
        <name>FMN</name>
        <dbReference type="ChEBI" id="CHEBI:58210"/>
    </ligand>
</feature>
<dbReference type="SUPFAM" id="SSF50475">
    <property type="entry name" value="FMN-binding split barrel"/>
    <property type="match status" value="1"/>
</dbReference>
<gene>
    <name evidence="7 12" type="primary">pdxH</name>
    <name evidence="12" type="ORF">NU887_16425</name>
</gene>
<feature type="binding site" evidence="7 9">
    <location>
        <begin position="74"/>
        <end position="75"/>
    </location>
    <ligand>
        <name>FMN</name>
        <dbReference type="ChEBI" id="CHEBI:58210"/>
    </ligand>
</feature>
<dbReference type="PANTHER" id="PTHR10851">
    <property type="entry name" value="PYRIDOXINE-5-PHOSPHATE OXIDASE"/>
    <property type="match status" value="1"/>
</dbReference>
<comment type="catalytic activity">
    <reaction evidence="7">
        <text>pyridoxine 5'-phosphate + O2 = pyridoxal 5'-phosphate + H2O2</text>
        <dbReference type="Rhea" id="RHEA:15149"/>
        <dbReference type="ChEBI" id="CHEBI:15379"/>
        <dbReference type="ChEBI" id="CHEBI:16240"/>
        <dbReference type="ChEBI" id="CHEBI:58589"/>
        <dbReference type="ChEBI" id="CHEBI:597326"/>
        <dbReference type="EC" id="1.4.3.5"/>
    </reaction>
</comment>
<dbReference type="GO" id="GO:0010181">
    <property type="term" value="F:FMN binding"/>
    <property type="evidence" value="ECO:0007669"/>
    <property type="project" value="UniProtKB-UniRule"/>
</dbReference>
<feature type="binding site" evidence="7 9">
    <location>
        <begin position="60"/>
        <end position="65"/>
    </location>
    <ligand>
        <name>FMN</name>
        <dbReference type="ChEBI" id="CHEBI:58210"/>
    </ligand>
</feature>
<feature type="binding site" evidence="7 9">
    <location>
        <position position="183"/>
    </location>
    <ligand>
        <name>FMN</name>
        <dbReference type="ChEBI" id="CHEBI:58210"/>
    </ligand>
</feature>
<feature type="domain" description="Pyridoxine 5'-phosphate oxidase dimerisation C-terminal" evidence="11">
    <location>
        <begin position="170"/>
        <end position="211"/>
    </location>
</feature>
<comment type="caution">
    <text evidence="12">The sequence shown here is derived from an EMBL/GenBank/DDBJ whole genome shotgun (WGS) entry which is preliminary data.</text>
</comment>
<dbReference type="InterPro" id="IPR000659">
    <property type="entry name" value="Pyridox_Oxase"/>
</dbReference>
<keyword evidence="4 7" id="KW-0288">FMN</keyword>
<comment type="caution">
    <text evidence="7">Lacks conserved residue(s) required for the propagation of feature annotation.</text>
</comment>
<comment type="pathway">
    <text evidence="7">Cofactor metabolism; pyridoxal 5'-phosphate salvage; pyridoxal 5'-phosphate from pyridoxamine 5'-phosphate: step 1/1.</text>
</comment>
<dbReference type="NCBIfam" id="NF004231">
    <property type="entry name" value="PRK05679.1"/>
    <property type="match status" value="1"/>
</dbReference>
<dbReference type="RefSeq" id="WP_258424476.1">
    <property type="nucleotide sequence ID" value="NZ_JANAEZ010000001.1"/>
</dbReference>
<evidence type="ECO:0000256" key="9">
    <source>
        <dbReference type="PIRSR" id="PIRSR000190-2"/>
    </source>
</evidence>
<feature type="binding site" evidence="7 8">
    <location>
        <begin position="189"/>
        <end position="191"/>
    </location>
    <ligand>
        <name>substrate</name>
    </ligand>
</feature>